<keyword evidence="2" id="KW-1185">Reference proteome</keyword>
<dbReference type="STRING" id="1120980.GCA_000745955_00848"/>
<dbReference type="PROSITE" id="PS51257">
    <property type="entry name" value="PROKAR_LIPOPROTEIN"/>
    <property type="match status" value="1"/>
</dbReference>
<dbReference type="EMBL" id="UFSO01000002">
    <property type="protein sequence ID" value="SSY70408.1"/>
    <property type="molecule type" value="Genomic_DNA"/>
</dbReference>
<evidence type="ECO:0000313" key="1">
    <source>
        <dbReference type="EMBL" id="SSY70408.1"/>
    </source>
</evidence>
<reference evidence="1 2" key="1">
    <citation type="submission" date="2018-06" db="EMBL/GenBank/DDBJ databases">
        <authorList>
            <consortium name="Pathogen Informatics"/>
            <person name="Doyle S."/>
        </authorList>
    </citation>
    <scope>NUCLEOTIDE SEQUENCE [LARGE SCALE GENOMIC DNA]</scope>
    <source>
        <strain evidence="1 2">NCTC10283</strain>
    </source>
</reference>
<dbReference type="AlphaFoldDB" id="A0A376BL86"/>
<dbReference type="RefSeq" id="WP_051968464.1">
    <property type="nucleotide sequence ID" value="NZ_CP091519.2"/>
</dbReference>
<dbReference type="Proteomes" id="UP000254209">
    <property type="component" value="Unassembled WGS sequence"/>
</dbReference>
<evidence type="ECO:0008006" key="3">
    <source>
        <dbReference type="Google" id="ProtNLM"/>
    </source>
</evidence>
<gene>
    <name evidence="1" type="ORF">NCTC10283_00497</name>
</gene>
<protein>
    <recommendedName>
        <fullName evidence="3">Lipoprotein</fullName>
    </recommendedName>
</protein>
<organism evidence="1 2">
    <name type="scientific">Alysiella crassa</name>
    <dbReference type="NCBI Taxonomy" id="153491"/>
    <lineage>
        <taxon>Bacteria</taxon>
        <taxon>Pseudomonadati</taxon>
        <taxon>Pseudomonadota</taxon>
        <taxon>Betaproteobacteria</taxon>
        <taxon>Neisseriales</taxon>
        <taxon>Neisseriaceae</taxon>
        <taxon>Alysiella</taxon>
    </lineage>
</organism>
<proteinExistence type="predicted"/>
<dbReference type="OrthoDB" id="8606136at2"/>
<sequence length="206" mass="22098">MRPIALLLALTLLAACGSEDEDTPAAASVTAQAPAPIKCEIDRNSIAGIPLGTTIEQVRQQFPKALIKSLQDNEGIAFTSIQLTPDIQIFAYTDSSQATAADNSPITYLDTASAACKTEQGVHPFMEVAKAEQIYGAVQQIVMSEAEARQTAEFDQQPPELSFRIDDSGAFDLTDNNLPKITTDYQEGAKIHSIAVMNLPAEEVAQ</sequence>
<accession>A0A376BL86</accession>
<evidence type="ECO:0000313" key="2">
    <source>
        <dbReference type="Proteomes" id="UP000254209"/>
    </source>
</evidence>
<name>A0A376BL86_9NEIS</name>